<organism evidence="1 2">
    <name type="scientific">Rhizophagus clarus</name>
    <dbReference type="NCBI Taxonomy" id="94130"/>
    <lineage>
        <taxon>Eukaryota</taxon>
        <taxon>Fungi</taxon>
        <taxon>Fungi incertae sedis</taxon>
        <taxon>Mucoromycota</taxon>
        <taxon>Glomeromycotina</taxon>
        <taxon>Glomeromycetes</taxon>
        <taxon>Glomerales</taxon>
        <taxon>Glomeraceae</taxon>
        <taxon>Rhizophagus</taxon>
    </lineage>
</organism>
<gene>
    <name evidence="1" type="ORF">RCL2_000179400</name>
</gene>
<evidence type="ECO:0000313" key="1">
    <source>
        <dbReference type="EMBL" id="GES74311.1"/>
    </source>
</evidence>
<reference evidence="1" key="1">
    <citation type="submission" date="2019-10" db="EMBL/GenBank/DDBJ databases">
        <title>Conservation and host-specific expression of non-tandemly repeated heterogenous ribosome RNA gene in arbuscular mycorrhizal fungi.</title>
        <authorList>
            <person name="Maeda T."/>
            <person name="Kobayashi Y."/>
            <person name="Nakagawa T."/>
            <person name="Ezawa T."/>
            <person name="Yamaguchi K."/>
            <person name="Bino T."/>
            <person name="Nishimoto Y."/>
            <person name="Shigenobu S."/>
            <person name="Kawaguchi M."/>
        </authorList>
    </citation>
    <scope>NUCLEOTIDE SEQUENCE</scope>
    <source>
        <strain evidence="1">HR1</strain>
    </source>
</reference>
<evidence type="ECO:0000313" key="2">
    <source>
        <dbReference type="Proteomes" id="UP000615446"/>
    </source>
</evidence>
<dbReference type="Proteomes" id="UP000615446">
    <property type="component" value="Unassembled WGS sequence"/>
</dbReference>
<accession>A0A8H3KWK8</accession>
<comment type="caution">
    <text evidence="1">The sequence shown here is derived from an EMBL/GenBank/DDBJ whole genome shotgun (WGS) entry which is preliminary data.</text>
</comment>
<name>A0A8H3KWK8_9GLOM</name>
<dbReference type="EMBL" id="BLAL01000012">
    <property type="protein sequence ID" value="GES74311.1"/>
    <property type="molecule type" value="Genomic_DNA"/>
</dbReference>
<sequence length="118" mass="14475">MRSHQFRLSLFNLMNTSVIVCEIEPTGNSMYKTSRIFRISKIRFFFIRPVFITIDWFDNINRIHNVLKCPLFRIQTSQDIRWRRIFPISIIDHVQKVYFVYDTKIDLWIKNNYYFTAI</sequence>
<protein>
    <submittedName>
        <fullName evidence="1">Uncharacterized protein</fullName>
    </submittedName>
</protein>
<proteinExistence type="predicted"/>
<dbReference type="AlphaFoldDB" id="A0A8H3KWK8"/>